<evidence type="ECO:0000313" key="2">
    <source>
        <dbReference type="EMBL" id="CCC71703.1"/>
    </source>
</evidence>
<feature type="region of interest" description="Disordered" evidence="1">
    <location>
        <begin position="514"/>
        <end position="565"/>
    </location>
</feature>
<dbReference type="GO" id="GO:0003713">
    <property type="term" value="F:transcription coactivator activity"/>
    <property type="evidence" value="ECO:0007669"/>
    <property type="project" value="EnsemblFungi"/>
</dbReference>
<evidence type="ECO:0000256" key="1">
    <source>
        <dbReference type="SAM" id="MobiDB-lite"/>
    </source>
</evidence>
<proteinExistence type="predicted"/>
<dbReference type="GO" id="GO:0000086">
    <property type="term" value="P:G2/M transition of mitotic cell cycle"/>
    <property type="evidence" value="ECO:0007669"/>
    <property type="project" value="EnsemblFungi"/>
</dbReference>
<dbReference type="InParanoid" id="G0VJM3"/>
<dbReference type="Proteomes" id="UP000001640">
    <property type="component" value="Chromosome 9"/>
</dbReference>
<dbReference type="OMA" id="TQFPTPY"/>
<feature type="region of interest" description="Disordered" evidence="1">
    <location>
        <begin position="63"/>
        <end position="132"/>
    </location>
</feature>
<feature type="compositionally biased region" description="Low complexity" evidence="1">
    <location>
        <begin position="452"/>
        <end position="484"/>
    </location>
</feature>
<sequence length="565" mass="61815">MDGNNIQFEPQTGSSSSATAAKNTAPKYTNEQEKEPTTNNDTSFFTQLSENLKYVFNSPLPTTTQFPTPYSSNQLTSQSGKSKKSVNNNSNGVQKENDSSSLMENSILPGLSLGASTNANHQTNKDPSRNTVEENLNDMNIQPSSALQFGSSFPNEFLLTSPAQLKEFLLDSPAPGGFNFFQKTPAKTPLRFVTDSDNARTPSSSKIGFPYTSMNINNTSNNINESLLNSRTPLRKIDLNLMFNSNQLSPSKRLSMSLTPYGRKVLYDIGTPYNTSNSKNNNNNNNNIALVDFRNAKKDDMMMPDENNNTTNNNDSLLTTPRISKHSQKLVMTPNQNTKLTKNDTNEPHGDIYGSSPTTIQLNSSVTKSITKLDAHTIPVLSRTIMMDPNIDEQLFQNELTASPNRRIPPLSPTPKNNLSSKNNNNADNILKILDLPKMGSFKSERTLSIASNKSTVSTVPSSTTATASTSFTNNTNNTNNNNSKQHKPGKVKKATRKQPKFQIIVSSAHKFNSTGSTTTVIPSSVSGKGQKIKTGLKRSHSSISSKKSTQQNKSTSRNGLSNSQ</sequence>
<feature type="region of interest" description="Disordered" evidence="1">
    <location>
        <begin position="1"/>
        <end position="45"/>
    </location>
</feature>
<dbReference type="HOGENOM" id="CLU_023935_0_0_1"/>
<keyword evidence="3" id="KW-1185">Reference proteome</keyword>
<accession>G0VJM3</accession>
<gene>
    <name evidence="2" type="primary">NCAS0I00350</name>
    <name evidence="2" type="ordered locus">NCAS_0I00350</name>
</gene>
<feature type="compositionally biased region" description="Polar residues" evidence="1">
    <location>
        <begin position="63"/>
        <end position="76"/>
    </location>
</feature>
<reference evidence="2 3" key="1">
    <citation type="journal article" date="2011" name="Proc. Natl. Acad. Sci. U.S.A.">
        <title>Evolutionary erosion of yeast sex chromosomes by mating-type switching accidents.</title>
        <authorList>
            <person name="Gordon J.L."/>
            <person name="Armisen D."/>
            <person name="Proux-Wera E."/>
            <person name="Oheigeartaigh S.S."/>
            <person name="Byrne K.P."/>
            <person name="Wolfe K.H."/>
        </authorList>
    </citation>
    <scope>NUCLEOTIDE SEQUENCE [LARGE SCALE GENOMIC DNA]</scope>
    <source>
        <strain evidence="3">ATCC 76901 / BCRC 22586 / CBS 4309 / NBRC 1992 / NRRL Y-12630</strain>
    </source>
</reference>
<dbReference type="GeneID" id="96905394"/>
<dbReference type="FunCoup" id="G0VJM3">
    <property type="interactions" value="211"/>
</dbReference>
<feature type="compositionally biased region" description="Low complexity" evidence="1">
    <location>
        <begin position="77"/>
        <end position="94"/>
    </location>
</feature>
<reference key="2">
    <citation type="submission" date="2011-08" db="EMBL/GenBank/DDBJ databases">
        <title>Genome sequence of Naumovozyma castellii.</title>
        <authorList>
            <person name="Gordon J.L."/>
            <person name="Armisen D."/>
            <person name="Proux-Wera E."/>
            <person name="OhEigeartaigh S.S."/>
            <person name="Byrne K.P."/>
            <person name="Wolfe K.H."/>
        </authorList>
    </citation>
    <scope>NUCLEOTIDE SEQUENCE</scope>
    <source>
        <strain>Type strain:CBS 4309</strain>
    </source>
</reference>
<dbReference type="AlphaFoldDB" id="G0VJM3"/>
<feature type="compositionally biased region" description="Basic residues" evidence="1">
    <location>
        <begin position="531"/>
        <end position="541"/>
    </location>
</feature>
<dbReference type="RefSeq" id="XP_003678049.1">
    <property type="nucleotide sequence ID" value="XM_003678001.1"/>
</dbReference>
<name>G0VJM3_NAUCA</name>
<dbReference type="KEGG" id="ncs:NCAS_0I00350"/>
<feature type="compositionally biased region" description="Basic and acidic residues" evidence="1">
    <location>
        <begin position="123"/>
        <end position="132"/>
    </location>
</feature>
<feature type="region of interest" description="Disordered" evidence="1">
    <location>
        <begin position="452"/>
        <end position="499"/>
    </location>
</feature>
<dbReference type="EMBL" id="HE576760">
    <property type="protein sequence ID" value="CCC71703.1"/>
    <property type="molecule type" value="Genomic_DNA"/>
</dbReference>
<feature type="compositionally biased region" description="Low complexity" evidence="1">
    <location>
        <begin position="12"/>
        <end position="25"/>
    </location>
</feature>
<evidence type="ECO:0000313" key="3">
    <source>
        <dbReference type="Proteomes" id="UP000001640"/>
    </source>
</evidence>
<feature type="compositionally biased region" description="Polar residues" evidence="1">
    <location>
        <begin position="1"/>
        <end position="11"/>
    </location>
</feature>
<feature type="compositionally biased region" description="Low complexity" evidence="1">
    <location>
        <begin position="542"/>
        <end position="558"/>
    </location>
</feature>
<dbReference type="GO" id="GO:0005634">
    <property type="term" value="C:nucleus"/>
    <property type="evidence" value="ECO:0007669"/>
    <property type="project" value="EnsemblFungi"/>
</dbReference>
<dbReference type="eggNOG" id="ENOG502RUKY">
    <property type="taxonomic scope" value="Eukaryota"/>
</dbReference>
<dbReference type="GO" id="GO:0045944">
    <property type="term" value="P:positive regulation of transcription by RNA polymerase II"/>
    <property type="evidence" value="ECO:0007669"/>
    <property type="project" value="EnsemblFungi"/>
</dbReference>
<feature type="compositionally biased region" description="Polar residues" evidence="1">
    <location>
        <begin position="514"/>
        <end position="528"/>
    </location>
</feature>
<feature type="compositionally biased region" description="Basic residues" evidence="1">
    <location>
        <begin position="485"/>
        <end position="499"/>
    </location>
</feature>
<dbReference type="STRING" id="1064592.G0VJM3"/>
<organism evidence="2 3">
    <name type="scientific">Naumovozyma castellii</name>
    <name type="common">Yeast</name>
    <name type="synonym">Saccharomyces castellii</name>
    <dbReference type="NCBI Taxonomy" id="27288"/>
    <lineage>
        <taxon>Eukaryota</taxon>
        <taxon>Fungi</taxon>
        <taxon>Dikarya</taxon>
        <taxon>Ascomycota</taxon>
        <taxon>Saccharomycotina</taxon>
        <taxon>Saccharomycetes</taxon>
        <taxon>Saccharomycetales</taxon>
        <taxon>Saccharomycetaceae</taxon>
        <taxon>Naumovozyma</taxon>
    </lineage>
</organism>
<dbReference type="OrthoDB" id="4063682at2759"/>
<protein>
    <submittedName>
        <fullName evidence="2">Uncharacterized protein</fullName>
    </submittedName>
</protein>
<feature type="region of interest" description="Disordered" evidence="1">
    <location>
        <begin position="401"/>
        <end position="425"/>
    </location>
</feature>